<sequence>MNQAKLSKNYNISPDIVRKYEACCRKGQTGPYTDSEIEELSLVATLVDLGFSDRDICTYLHLSHAPGEHQAELLQLIDTQRRQLVQRIHTEQRKLDCLDCLRYEMKKQ</sequence>
<proteinExistence type="predicted"/>
<protein>
    <recommendedName>
        <fullName evidence="3">HTH merR-type domain-containing protein</fullName>
    </recommendedName>
</protein>
<dbReference type="Proteomes" id="UP000606870">
    <property type="component" value="Unassembled WGS sequence"/>
</dbReference>
<organism evidence="1 2">
    <name type="scientific">Megasphaera hominis</name>
    <dbReference type="NCBI Taxonomy" id="159836"/>
    <lineage>
        <taxon>Bacteria</taxon>
        <taxon>Bacillati</taxon>
        <taxon>Bacillota</taxon>
        <taxon>Negativicutes</taxon>
        <taxon>Veillonellales</taxon>
        <taxon>Veillonellaceae</taxon>
        <taxon>Megasphaera</taxon>
    </lineage>
</organism>
<reference evidence="1 2" key="1">
    <citation type="submission" date="2020-08" db="EMBL/GenBank/DDBJ databases">
        <authorList>
            <person name="Liu C."/>
            <person name="Sun Q."/>
        </authorList>
    </citation>
    <scope>NUCLEOTIDE SEQUENCE [LARGE SCALE GENOMIC DNA]</scope>
    <source>
        <strain evidence="1 2">NSJ-59</strain>
    </source>
</reference>
<gene>
    <name evidence="1" type="ORF">H8J70_00120</name>
</gene>
<dbReference type="EMBL" id="JACOGK010000001">
    <property type="protein sequence ID" value="MBC3535672.1"/>
    <property type="molecule type" value="Genomic_DNA"/>
</dbReference>
<evidence type="ECO:0000313" key="1">
    <source>
        <dbReference type="EMBL" id="MBC3535672.1"/>
    </source>
</evidence>
<keyword evidence="2" id="KW-1185">Reference proteome</keyword>
<accession>A0ABR6VG24</accession>
<evidence type="ECO:0008006" key="3">
    <source>
        <dbReference type="Google" id="ProtNLM"/>
    </source>
</evidence>
<comment type="caution">
    <text evidence="1">The sequence shown here is derived from an EMBL/GenBank/DDBJ whole genome shotgun (WGS) entry which is preliminary data.</text>
</comment>
<evidence type="ECO:0000313" key="2">
    <source>
        <dbReference type="Proteomes" id="UP000606870"/>
    </source>
</evidence>
<dbReference type="Gene3D" id="1.10.1660.10">
    <property type="match status" value="1"/>
</dbReference>
<name>A0ABR6VG24_9FIRM</name>
<dbReference type="SUPFAM" id="SSF46955">
    <property type="entry name" value="Putative DNA-binding domain"/>
    <property type="match status" value="1"/>
</dbReference>
<dbReference type="InterPro" id="IPR009061">
    <property type="entry name" value="DNA-bd_dom_put_sf"/>
</dbReference>